<accession>A0A0V1G7U9</accession>
<evidence type="ECO:0000313" key="2">
    <source>
        <dbReference type="Proteomes" id="UP000055024"/>
    </source>
</evidence>
<organism evidence="1 2">
    <name type="scientific">Trichinella zimbabwensis</name>
    <dbReference type="NCBI Taxonomy" id="268475"/>
    <lineage>
        <taxon>Eukaryota</taxon>
        <taxon>Metazoa</taxon>
        <taxon>Ecdysozoa</taxon>
        <taxon>Nematoda</taxon>
        <taxon>Enoplea</taxon>
        <taxon>Dorylaimia</taxon>
        <taxon>Trichinellida</taxon>
        <taxon>Trichinellidae</taxon>
        <taxon>Trichinella</taxon>
    </lineage>
</organism>
<dbReference type="Proteomes" id="UP000055024">
    <property type="component" value="Unassembled WGS sequence"/>
</dbReference>
<dbReference type="AlphaFoldDB" id="A0A0V1G7U9"/>
<evidence type="ECO:0000313" key="1">
    <source>
        <dbReference type="EMBL" id="KRY94345.1"/>
    </source>
</evidence>
<sequence length="38" mass="4464">MIVQLEKLLVEMRANLSMGTDQIVLCLLYILQMLIRKE</sequence>
<keyword evidence="2" id="KW-1185">Reference proteome</keyword>
<name>A0A0V1G7U9_9BILA</name>
<gene>
    <name evidence="1" type="ORF">T11_13031</name>
</gene>
<proteinExistence type="predicted"/>
<dbReference type="EMBL" id="JYDP01005172">
    <property type="protein sequence ID" value="KRY94345.1"/>
    <property type="molecule type" value="Genomic_DNA"/>
</dbReference>
<comment type="caution">
    <text evidence="1">The sequence shown here is derived from an EMBL/GenBank/DDBJ whole genome shotgun (WGS) entry which is preliminary data.</text>
</comment>
<reference evidence="1 2" key="1">
    <citation type="submission" date="2015-01" db="EMBL/GenBank/DDBJ databases">
        <title>Evolution of Trichinella species and genotypes.</title>
        <authorList>
            <person name="Korhonen P.K."/>
            <person name="Edoardo P."/>
            <person name="Giuseppe L.R."/>
            <person name="Gasser R.B."/>
        </authorList>
    </citation>
    <scope>NUCLEOTIDE SEQUENCE [LARGE SCALE GENOMIC DNA]</scope>
    <source>
        <strain evidence="1">ISS1029</strain>
    </source>
</reference>
<protein>
    <submittedName>
        <fullName evidence="1">Uncharacterized protein</fullName>
    </submittedName>
</protein>